<dbReference type="GO" id="GO:0003949">
    <property type="term" value="F:1-(5-phosphoribosyl)-5-[(5-phosphoribosylamino)methylideneamino]imidazole-4-carboxamide isomerase activity"/>
    <property type="evidence" value="ECO:0007669"/>
    <property type="project" value="UniProtKB-EC"/>
</dbReference>
<dbReference type="GO" id="GO:0000105">
    <property type="term" value="P:L-histidine biosynthetic process"/>
    <property type="evidence" value="ECO:0007669"/>
    <property type="project" value="UniProtKB-KW"/>
</dbReference>
<dbReference type="PANTHER" id="PTHR43090:SF2">
    <property type="entry name" value="1-(5-PHOSPHORIBOSYL)-5-[(5-PHOSPHORIBOSYLAMINO)METHYLIDENEAMINO] IMIDAZOLE-4-CARBOXAMIDE ISOMERASE"/>
    <property type="match status" value="1"/>
</dbReference>
<evidence type="ECO:0000313" key="6">
    <source>
        <dbReference type="EMBL" id="QFG68826.1"/>
    </source>
</evidence>
<keyword evidence="2 5" id="KW-0028">Amino-acid biosynthesis</keyword>
<dbReference type="KEGG" id="serw:FY030_09020"/>
<comment type="similarity">
    <text evidence="1 5">Belongs to the HisA/HisF family.</text>
</comment>
<dbReference type="Gene3D" id="3.20.20.70">
    <property type="entry name" value="Aldolase class I"/>
    <property type="match status" value="1"/>
</dbReference>
<keyword evidence="6" id="KW-0413">Isomerase</keyword>
<dbReference type="OrthoDB" id="9807749at2"/>
<keyword evidence="7" id="KW-1185">Reference proteome</keyword>
<dbReference type="GO" id="GO:0004640">
    <property type="term" value="F:phosphoribosylanthranilate isomerase activity"/>
    <property type="evidence" value="ECO:0007669"/>
    <property type="project" value="UniProtKB-EC"/>
</dbReference>
<name>A0A5J6V6S4_9MICO</name>
<dbReference type="PANTHER" id="PTHR43090">
    <property type="entry name" value="1-(5-PHOSPHORIBOSYL)-5-[(5-PHOSPHORIBOSYLAMINO)METHYLIDENEAMINO] IMIDAZOLE-4-CARBOXAMIDE ISOMERASE"/>
    <property type="match status" value="1"/>
</dbReference>
<proteinExistence type="inferred from homology"/>
<sequence length="262" mass="26947">MVRGRGPGLGAAAARAGWPPVTPVAAGPPLTLLPAVDVAAGRAVQVVDGGIDDPYRVAMGWVERGAQWIHLVDLDRAFGRGDNADQLGTLAARLPVPVQLSGGLGTASSIDWAAGTQAARLVLASSTLGDVDLLTSVVARHGRDRVVAAVDVRQGRVVSRGTRVDLGPAQEFLPGHPVLGLTSRLLVADAARDGSRRGSDVTLFAEIAALGTSRVIASGGIAQLADLRALRALTGQGVTEAVLGAALYHDEFTLEQALEVCR</sequence>
<dbReference type="GO" id="GO:0000162">
    <property type="term" value="P:L-tryptophan biosynthetic process"/>
    <property type="evidence" value="ECO:0007669"/>
    <property type="project" value="TreeGrafter"/>
</dbReference>
<dbReference type="Proteomes" id="UP000326546">
    <property type="component" value="Chromosome"/>
</dbReference>
<dbReference type="SUPFAM" id="SSF51366">
    <property type="entry name" value="Ribulose-phoshate binding barrel"/>
    <property type="match status" value="1"/>
</dbReference>
<gene>
    <name evidence="6" type="ORF">FY030_09020</name>
</gene>
<dbReference type="EC" id="5.3.1.16" evidence="6"/>
<dbReference type="EC" id="5.3.1.24" evidence="6"/>
<organism evidence="6 7">
    <name type="scientific">Ornithinimicrobium pratense</name>
    <dbReference type="NCBI Taxonomy" id="2593973"/>
    <lineage>
        <taxon>Bacteria</taxon>
        <taxon>Bacillati</taxon>
        <taxon>Actinomycetota</taxon>
        <taxon>Actinomycetes</taxon>
        <taxon>Micrococcales</taxon>
        <taxon>Ornithinimicrobiaceae</taxon>
        <taxon>Ornithinimicrobium</taxon>
    </lineage>
</organism>
<reference evidence="6 7" key="1">
    <citation type="submission" date="2019-09" db="EMBL/GenBank/DDBJ databases">
        <title>Serinicoccus pratensis sp. nov., isolated from meadow soil.</title>
        <authorList>
            <person name="Zhang W."/>
        </authorList>
    </citation>
    <scope>NUCLEOTIDE SEQUENCE [LARGE SCALE GENOMIC DNA]</scope>
    <source>
        <strain evidence="6 7">W204</strain>
    </source>
</reference>
<keyword evidence="3 5" id="KW-0368">Histidine biosynthesis</keyword>
<dbReference type="Pfam" id="PF00977">
    <property type="entry name" value="His_biosynth"/>
    <property type="match status" value="1"/>
</dbReference>
<evidence type="ECO:0000256" key="5">
    <source>
        <dbReference type="RuleBase" id="RU003657"/>
    </source>
</evidence>
<evidence type="ECO:0000256" key="4">
    <source>
        <dbReference type="ARBA" id="ARBA00029440"/>
    </source>
</evidence>
<dbReference type="GO" id="GO:0005737">
    <property type="term" value="C:cytoplasm"/>
    <property type="evidence" value="ECO:0007669"/>
    <property type="project" value="TreeGrafter"/>
</dbReference>
<dbReference type="InterPro" id="IPR044524">
    <property type="entry name" value="Isoase_HisA-like"/>
</dbReference>
<protein>
    <submittedName>
        <fullName evidence="6">Bifunctional 1-(5-phosphoribosyl)-5-((5-phosphoribosylamino)methylideneamino)imidazole-4-carboxamide isomerase/phosphoribosylanthranilate isomerase PriA</fullName>
        <ecNumber evidence="6">5.3.1.16</ecNumber>
        <ecNumber evidence="6">5.3.1.24</ecNumber>
    </submittedName>
</protein>
<evidence type="ECO:0000256" key="1">
    <source>
        <dbReference type="ARBA" id="ARBA00009667"/>
    </source>
</evidence>
<dbReference type="InterPro" id="IPR013785">
    <property type="entry name" value="Aldolase_TIM"/>
</dbReference>
<evidence type="ECO:0000256" key="3">
    <source>
        <dbReference type="ARBA" id="ARBA00023102"/>
    </source>
</evidence>
<comment type="pathway">
    <text evidence="4">Amino-acid biosynthesis.</text>
</comment>
<dbReference type="InterPro" id="IPR006062">
    <property type="entry name" value="His_biosynth"/>
</dbReference>
<evidence type="ECO:0000313" key="7">
    <source>
        <dbReference type="Proteomes" id="UP000326546"/>
    </source>
</evidence>
<dbReference type="AlphaFoldDB" id="A0A5J6V6S4"/>
<dbReference type="InterPro" id="IPR011060">
    <property type="entry name" value="RibuloseP-bd_barrel"/>
</dbReference>
<dbReference type="EMBL" id="CP044427">
    <property type="protein sequence ID" value="QFG68826.1"/>
    <property type="molecule type" value="Genomic_DNA"/>
</dbReference>
<accession>A0A5J6V6S4</accession>
<evidence type="ECO:0000256" key="2">
    <source>
        <dbReference type="ARBA" id="ARBA00022605"/>
    </source>
</evidence>